<evidence type="ECO:0000313" key="2">
    <source>
        <dbReference type="Proteomes" id="UP000371041"/>
    </source>
</evidence>
<sequence length="152" mass="15864">MAEMAGEIGAFGAGAAAGAAVGGFAGAGEALGAAGAKTSQLKEQVASGALRIDPQVALEAAKYCRDQAEEVQFLLEDYRQIANLEGLGDYDTSVALTHHFTQKAKQDEGGALALLDSLQREMIEQAKLFEEAAKDYESRDEQIGADLGKGVQ</sequence>
<evidence type="ECO:0008006" key="3">
    <source>
        <dbReference type="Google" id="ProtNLM"/>
    </source>
</evidence>
<proteinExistence type="predicted"/>
<dbReference type="KEGG" id="sace:GIY23_16430"/>
<protein>
    <recommendedName>
        <fullName evidence="3">PE domain-containing protein</fullName>
    </recommendedName>
</protein>
<dbReference type="AlphaFoldDB" id="A0A5Q3QAK3"/>
<reference evidence="2" key="1">
    <citation type="submission" date="2019-11" db="EMBL/GenBank/DDBJ databases">
        <title>The complete genome sequence of Saccharopolyspora sp. E2A.</title>
        <authorList>
            <person name="Zhang G."/>
        </authorList>
    </citation>
    <scope>NUCLEOTIDE SEQUENCE [LARGE SCALE GENOMIC DNA]</scope>
    <source>
        <strain evidence="2">E2A</strain>
    </source>
</reference>
<evidence type="ECO:0000313" key="1">
    <source>
        <dbReference type="EMBL" id="QGK70890.1"/>
    </source>
</evidence>
<dbReference type="EMBL" id="CP045929">
    <property type="protein sequence ID" value="QGK70890.1"/>
    <property type="molecule type" value="Genomic_DNA"/>
</dbReference>
<organism evidence="1 2">
    <name type="scientific">Allosaccharopolyspora coralli</name>
    <dbReference type="NCBI Taxonomy" id="2665642"/>
    <lineage>
        <taxon>Bacteria</taxon>
        <taxon>Bacillati</taxon>
        <taxon>Actinomycetota</taxon>
        <taxon>Actinomycetes</taxon>
        <taxon>Pseudonocardiales</taxon>
        <taxon>Pseudonocardiaceae</taxon>
        <taxon>Allosaccharopolyspora</taxon>
    </lineage>
</organism>
<dbReference type="RefSeq" id="WP_154077468.1">
    <property type="nucleotide sequence ID" value="NZ_CP045929.1"/>
</dbReference>
<keyword evidence="2" id="KW-1185">Reference proteome</keyword>
<gene>
    <name evidence="1" type="ORF">GIY23_16430</name>
</gene>
<name>A0A5Q3QAK3_9PSEU</name>
<dbReference type="Proteomes" id="UP000371041">
    <property type="component" value="Chromosome"/>
</dbReference>
<accession>A0A5Q3QAK3</accession>